<dbReference type="InterPro" id="IPR024537">
    <property type="entry name" value="DUF3322"/>
</dbReference>
<dbReference type="AlphaFoldDB" id="A0A7L4ZIT7"/>
<evidence type="ECO:0000259" key="2">
    <source>
        <dbReference type="Pfam" id="PF11795"/>
    </source>
</evidence>
<dbReference type="Pfam" id="PF09983">
    <property type="entry name" value="JetD_C"/>
    <property type="match status" value="1"/>
</dbReference>
<reference evidence="3 4" key="1">
    <citation type="journal article" date="2013" name="Int. J. Syst. Evol. Microbiol.">
        <title>Kordia antarctica sp. nov., isolated from Antarctic seawater.</title>
        <authorList>
            <person name="Baek K."/>
            <person name="Choi A."/>
            <person name="Kang I."/>
            <person name="Lee K."/>
            <person name="Cho J.C."/>
        </authorList>
    </citation>
    <scope>NUCLEOTIDE SEQUENCE [LARGE SCALE GENOMIC DNA]</scope>
    <source>
        <strain evidence="3 4">IMCC3317</strain>
    </source>
</reference>
<dbReference type="EMBL" id="CP019288">
    <property type="protein sequence ID" value="QHI36397.1"/>
    <property type="molecule type" value="Genomic_DNA"/>
</dbReference>
<feature type="domain" description="Wadjet protein JetD C-terminal" evidence="1">
    <location>
        <begin position="206"/>
        <end position="374"/>
    </location>
</feature>
<evidence type="ECO:0000313" key="3">
    <source>
        <dbReference type="EMBL" id="QHI36397.1"/>
    </source>
</evidence>
<organism evidence="3 4">
    <name type="scientific">Kordia antarctica</name>
    <dbReference type="NCBI Taxonomy" id="1218801"/>
    <lineage>
        <taxon>Bacteria</taxon>
        <taxon>Pseudomonadati</taxon>
        <taxon>Bacteroidota</taxon>
        <taxon>Flavobacteriia</taxon>
        <taxon>Flavobacteriales</taxon>
        <taxon>Flavobacteriaceae</taxon>
        <taxon>Kordia</taxon>
    </lineage>
</organism>
<proteinExistence type="predicted"/>
<dbReference type="Pfam" id="PF11795">
    <property type="entry name" value="DUF3322"/>
    <property type="match status" value="1"/>
</dbReference>
<dbReference type="Proteomes" id="UP000464657">
    <property type="component" value="Chromosome"/>
</dbReference>
<feature type="domain" description="DUF3322" evidence="2">
    <location>
        <begin position="5"/>
        <end position="183"/>
    </location>
</feature>
<accession>A0A7L4ZIT7</accession>
<keyword evidence="4" id="KW-1185">Reference proteome</keyword>
<dbReference type="KEGG" id="kan:IMCC3317_17600"/>
<dbReference type="InterPro" id="IPR024534">
    <property type="entry name" value="JetD_C"/>
</dbReference>
<sequence length="381" mass="44805">MIGVEEIKKKALSKYTTFLESVVNNENIFPLIISGNKKPSKSTKEFDREIRELLSNSKEQKGYGFTIAYETRKSKILGTQSFPSKFSFESEIDYLKFLNKTKEVALFREIKKETFTEFSELKTWMLKYPKKIISNKENWDAILKVCRYFKKNPIPNLYVRELPIQVHTKFIERHKGIIKDLLDILIEDYVNFDASKFEERFNLKFSEPLIRFRVLDSKISEKVFSGISDLSIPVSQFRSLKLKIKRIIIVENKVNLYNILTLPNTENTIVIFGKGYSVSNLKNIEWFNDKEILYWGDIDAQGFEILSQVRSYYPQVQSVLMDTNTFTKFYENDLGTISLVKNELNLTKEEGLLYNRLKAENLRLEQEKIPHGYVINFFNNL</sequence>
<protein>
    <recommendedName>
        <fullName evidence="5">Wadjet protein JetD C-terminal domain-containing protein</fullName>
    </recommendedName>
</protein>
<evidence type="ECO:0000313" key="4">
    <source>
        <dbReference type="Proteomes" id="UP000464657"/>
    </source>
</evidence>
<evidence type="ECO:0008006" key="5">
    <source>
        <dbReference type="Google" id="ProtNLM"/>
    </source>
</evidence>
<name>A0A7L4ZIT7_9FLAO</name>
<dbReference type="OrthoDB" id="322908at2"/>
<dbReference type="RefSeq" id="WP_160129106.1">
    <property type="nucleotide sequence ID" value="NZ_CP019288.1"/>
</dbReference>
<evidence type="ECO:0000259" key="1">
    <source>
        <dbReference type="Pfam" id="PF09983"/>
    </source>
</evidence>
<gene>
    <name evidence="3" type="ORF">IMCC3317_17600</name>
</gene>